<evidence type="ECO:0000313" key="1">
    <source>
        <dbReference type="EMBL" id="KKN65996.1"/>
    </source>
</evidence>
<accession>A0A0F9UXQ9</accession>
<dbReference type="EMBL" id="LAZR01000512">
    <property type="protein sequence ID" value="KKN65996.1"/>
    <property type="molecule type" value="Genomic_DNA"/>
</dbReference>
<comment type="caution">
    <text evidence="1">The sequence shown here is derived from an EMBL/GenBank/DDBJ whole genome shotgun (WGS) entry which is preliminary data.</text>
</comment>
<reference evidence="1" key="1">
    <citation type="journal article" date="2015" name="Nature">
        <title>Complex archaea that bridge the gap between prokaryotes and eukaryotes.</title>
        <authorList>
            <person name="Spang A."/>
            <person name="Saw J.H."/>
            <person name="Jorgensen S.L."/>
            <person name="Zaremba-Niedzwiedzka K."/>
            <person name="Martijn J."/>
            <person name="Lind A.E."/>
            <person name="van Eijk R."/>
            <person name="Schleper C."/>
            <person name="Guy L."/>
            <person name="Ettema T.J."/>
        </authorList>
    </citation>
    <scope>NUCLEOTIDE SEQUENCE</scope>
</reference>
<gene>
    <name evidence="1" type="ORF">LCGC14_0475880</name>
</gene>
<dbReference type="AlphaFoldDB" id="A0A0F9UXQ9"/>
<organism evidence="1">
    <name type="scientific">marine sediment metagenome</name>
    <dbReference type="NCBI Taxonomy" id="412755"/>
    <lineage>
        <taxon>unclassified sequences</taxon>
        <taxon>metagenomes</taxon>
        <taxon>ecological metagenomes</taxon>
    </lineage>
</organism>
<protein>
    <submittedName>
        <fullName evidence="1">Uncharacterized protein</fullName>
    </submittedName>
</protein>
<name>A0A0F9UXQ9_9ZZZZ</name>
<proteinExistence type="predicted"/>
<sequence>MKWSDLDSGTRSSMSQPELIQFAKDAGMVVIEADDHTLLIDIDSEAEFVLFKDRIDDLDELTDSTFIIKPSASEGEHRYIKVKMKKPFPPAERLFLQLYLGSHARREFLSFKRYCTGDGPYILLVRDDDMD</sequence>